<feature type="transmembrane region" description="Helical" evidence="1">
    <location>
        <begin position="88"/>
        <end position="112"/>
    </location>
</feature>
<feature type="transmembrane region" description="Helical" evidence="1">
    <location>
        <begin position="13"/>
        <end position="39"/>
    </location>
</feature>
<keyword evidence="1" id="KW-0472">Membrane</keyword>
<feature type="transmembrane region" description="Helical" evidence="1">
    <location>
        <begin position="124"/>
        <end position="149"/>
    </location>
</feature>
<organism evidence="2 3">
    <name type="scientific">Mycena rosella</name>
    <name type="common">Pink bonnet</name>
    <name type="synonym">Agaricus rosellus</name>
    <dbReference type="NCBI Taxonomy" id="1033263"/>
    <lineage>
        <taxon>Eukaryota</taxon>
        <taxon>Fungi</taxon>
        <taxon>Dikarya</taxon>
        <taxon>Basidiomycota</taxon>
        <taxon>Agaricomycotina</taxon>
        <taxon>Agaricomycetes</taxon>
        <taxon>Agaricomycetidae</taxon>
        <taxon>Agaricales</taxon>
        <taxon>Marasmiineae</taxon>
        <taxon>Mycenaceae</taxon>
        <taxon>Mycena</taxon>
    </lineage>
</organism>
<feature type="transmembrane region" description="Helical" evidence="1">
    <location>
        <begin position="46"/>
        <end position="68"/>
    </location>
</feature>
<accession>A0AAD7GMK8</accession>
<sequence>MSVVDPSDFIPQLVIWSTFNIFATCGLVALFIVTLLVYGMKANWTLVNLEIIFILSSSTTSALIWTGHARDLHPPFELCLMNASATMANVPLMAGAALSIVAKVWGTAMGIWHPRVRPVLEWIIWTPILVLLPFIFAVPLFVAGIALGVRDRTKVFRGSPFYCLLGQDSLQTMASVLGAVLTLISLILASWTAIDGFVTWRRVGGRRIIENPLISYAFILRVILFSVFVGAAFVSGIIALSSSFDAVIPDIIVASCGVGAFFIFASAPHIVRFVFCCKRETTRSFTIQTSAWTGMPSWRSGRGTHSEPPQEFDLSKIREDKIQAPDLG</sequence>
<comment type="caution">
    <text evidence="2">The sequence shown here is derived from an EMBL/GenBank/DDBJ whole genome shotgun (WGS) entry which is preliminary data.</text>
</comment>
<feature type="transmembrane region" description="Helical" evidence="1">
    <location>
        <begin position="251"/>
        <end position="275"/>
    </location>
</feature>
<dbReference type="Proteomes" id="UP001221757">
    <property type="component" value="Unassembled WGS sequence"/>
</dbReference>
<gene>
    <name evidence="2" type="ORF">B0H17DRAFT_1198146</name>
</gene>
<evidence type="ECO:0000313" key="2">
    <source>
        <dbReference type="EMBL" id="KAJ7696226.1"/>
    </source>
</evidence>
<keyword evidence="1" id="KW-1133">Transmembrane helix</keyword>
<feature type="transmembrane region" description="Helical" evidence="1">
    <location>
        <begin position="169"/>
        <end position="192"/>
    </location>
</feature>
<proteinExistence type="predicted"/>
<feature type="transmembrane region" description="Helical" evidence="1">
    <location>
        <begin position="213"/>
        <end position="239"/>
    </location>
</feature>
<keyword evidence="1" id="KW-0812">Transmembrane</keyword>
<dbReference type="AlphaFoldDB" id="A0AAD7GMK8"/>
<dbReference type="EMBL" id="JARKIE010000035">
    <property type="protein sequence ID" value="KAJ7696226.1"/>
    <property type="molecule type" value="Genomic_DNA"/>
</dbReference>
<reference evidence="2" key="1">
    <citation type="submission" date="2023-03" db="EMBL/GenBank/DDBJ databases">
        <title>Massive genome expansion in bonnet fungi (Mycena s.s.) driven by repeated elements and novel gene families across ecological guilds.</title>
        <authorList>
            <consortium name="Lawrence Berkeley National Laboratory"/>
            <person name="Harder C.B."/>
            <person name="Miyauchi S."/>
            <person name="Viragh M."/>
            <person name="Kuo A."/>
            <person name="Thoen E."/>
            <person name="Andreopoulos B."/>
            <person name="Lu D."/>
            <person name="Skrede I."/>
            <person name="Drula E."/>
            <person name="Henrissat B."/>
            <person name="Morin E."/>
            <person name="Kohler A."/>
            <person name="Barry K."/>
            <person name="LaButti K."/>
            <person name="Morin E."/>
            <person name="Salamov A."/>
            <person name="Lipzen A."/>
            <person name="Mereny Z."/>
            <person name="Hegedus B."/>
            <person name="Baldrian P."/>
            <person name="Stursova M."/>
            <person name="Weitz H."/>
            <person name="Taylor A."/>
            <person name="Grigoriev I.V."/>
            <person name="Nagy L.G."/>
            <person name="Martin F."/>
            <person name="Kauserud H."/>
        </authorList>
    </citation>
    <scope>NUCLEOTIDE SEQUENCE</scope>
    <source>
        <strain evidence="2">CBHHK067</strain>
    </source>
</reference>
<name>A0AAD7GMK8_MYCRO</name>
<evidence type="ECO:0000256" key="1">
    <source>
        <dbReference type="SAM" id="Phobius"/>
    </source>
</evidence>
<protein>
    <submittedName>
        <fullName evidence="2">Uncharacterized protein</fullName>
    </submittedName>
</protein>
<keyword evidence="3" id="KW-1185">Reference proteome</keyword>
<evidence type="ECO:0000313" key="3">
    <source>
        <dbReference type="Proteomes" id="UP001221757"/>
    </source>
</evidence>